<dbReference type="EMBL" id="BSFH01000099">
    <property type="protein sequence ID" value="GLK66270.1"/>
    <property type="molecule type" value="Genomic_DNA"/>
</dbReference>
<keyword evidence="5" id="KW-1185">Reference proteome</keyword>
<feature type="signal peptide" evidence="3">
    <location>
        <begin position="1"/>
        <end position="21"/>
    </location>
</feature>
<feature type="transmembrane region" description="Helical" evidence="2">
    <location>
        <begin position="254"/>
        <end position="278"/>
    </location>
</feature>
<evidence type="ECO:0000256" key="1">
    <source>
        <dbReference type="SAM" id="MobiDB-lite"/>
    </source>
</evidence>
<gene>
    <name evidence="4" type="ORF">GCM10017635_37470</name>
</gene>
<dbReference type="Pfam" id="PF09608">
    <property type="entry name" value="Alph_Pro_TM"/>
    <property type="match status" value="1"/>
</dbReference>
<keyword evidence="2" id="KW-0472">Membrane</keyword>
<keyword evidence="2" id="KW-1133">Transmembrane helix</keyword>
<feature type="chain" id="PRO_5041965692" evidence="3">
    <location>
        <begin position="22"/>
        <end position="281"/>
    </location>
</feature>
<reference evidence="4" key="2">
    <citation type="submission" date="2023-01" db="EMBL/GenBank/DDBJ databases">
        <authorList>
            <person name="Sun Q."/>
            <person name="Evtushenko L."/>
        </authorList>
    </citation>
    <scope>NUCLEOTIDE SEQUENCE</scope>
    <source>
        <strain evidence="4">VKM B-2222</strain>
    </source>
</reference>
<reference evidence="4" key="1">
    <citation type="journal article" date="2014" name="Int. J. Syst. Evol. Microbiol.">
        <title>Complete genome sequence of Corynebacterium casei LMG S-19264T (=DSM 44701T), isolated from a smear-ripened cheese.</title>
        <authorList>
            <consortium name="US DOE Joint Genome Institute (JGI-PGF)"/>
            <person name="Walter F."/>
            <person name="Albersmeier A."/>
            <person name="Kalinowski J."/>
            <person name="Ruckert C."/>
        </authorList>
    </citation>
    <scope>NUCLEOTIDE SEQUENCE</scope>
    <source>
        <strain evidence="4">VKM B-2222</strain>
    </source>
</reference>
<proteinExistence type="predicted"/>
<name>A0AAD3RVU9_9RHOB</name>
<evidence type="ECO:0000313" key="4">
    <source>
        <dbReference type="EMBL" id="GLK66270.1"/>
    </source>
</evidence>
<keyword evidence="3" id="KW-0732">Signal</keyword>
<sequence>MIRQSCHALLALAMLALPLQAQESPPPTPAEGATSATIEAEPETTPERIVAGLSRDDIDITTSFDGSEIIIYGAVKRESRIPPGQPLDVIVTVEGPHRPVTVRHKERRLGIWVNTGRVNIGSAPNFYVVATTRPLHLILPPEEDQRYRISIPLAMRAFAGPTEVEDVVPYTEALIRLRRAADLYRQDDGSVLLAEQTLFRADIGLPANLIEGFYSTRIFLLRDGKVIDTFRAPIDVRKVGLERWLYRLALEQPFIYGIMSLAIAMAAGWAASAAFRLIKRT</sequence>
<feature type="region of interest" description="Disordered" evidence="1">
    <location>
        <begin position="22"/>
        <end position="45"/>
    </location>
</feature>
<dbReference type="Proteomes" id="UP001143349">
    <property type="component" value="Unassembled WGS sequence"/>
</dbReference>
<organism evidence="4 5">
    <name type="scientific">Paracoccus kondratievae</name>
    <dbReference type="NCBI Taxonomy" id="135740"/>
    <lineage>
        <taxon>Bacteria</taxon>
        <taxon>Pseudomonadati</taxon>
        <taxon>Pseudomonadota</taxon>
        <taxon>Alphaproteobacteria</taxon>
        <taxon>Rhodobacterales</taxon>
        <taxon>Paracoccaceae</taxon>
        <taxon>Paracoccus</taxon>
    </lineage>
</organism>
<keyword evidence="2" id="KW-0812">Transmembrane</keyword>
<accession>A0AAD3RVU9</accession>
<comment type="caution">
    <text evidence="4">The sequence shown here is derived from an EMBL/GenBank/DDBJ whole genome shotgun (WGS) entry which is preliminary data.</text>
</comment>
<protein>
    <submittedName>
        <fullName evidence="4">Membrane protein</fullName>
    </submittedName>
</protein>
<dbReference type="AlphaFoldDB" id="A0AAD3RVU9"/>
<evidence type="ECO:0000256" key="3">
    <source>
        <dbReference type="SAM" id="SignalP"/>
    </source>
</evidence>
<evidence type="ECO:0000256" key="2">
    <source>
        <dbReference type="SAM" id="Phobius"/>
    </source>
</evidence>
<dbReference type="RefSeq" id="WP_085502003.1">
    <property type="nucleotide sequence ID" value="NZ_BSFH01000099.1"/>
</dbReference>
<evidence type="ECO:0000313" key="5">
    <source>
        <dbReference type="Proteomes" id="UP001143349"/>
    </source>
</evidence>
<dbReference type="InterPro" id="IPR019088">
    <property type="entry name" value="CHP02186-rel_TM"/>
</dbReference>